<dbReference type="InterPro" id="IPR016088">
    <property type="entry name" value="Chalcone_isomerase_3-sand"/>
</dbReference>
<reference evidence="2" key="1">
    <citation type="submission" date="2015-12" db="EMBL/GenBank/DDBJ databases">
        <title>Update maize B73 reference genome by single molecule sequencing technologies.</title>
        <authorList>
            <consortium name="Maize Genome Sequencing Project"/>
            <person name="Ware D."/>
        </authorList>
    </citation>
    <scope>NUCLEOTIDE SEQUENCE</scope>
    <source>
        <tissue evidence="2">Seedling</tissue>
    </source>
</reference>
<protein>
    <submittedName>
        <fullName evidence="2">Aspartic proteinase A1</fullName>
    </submittedName>
</protein>
<dbReference type="SUPFAM" id="SSF54626">
    <property type="entry name" value="Chalcone isomerase"/>
    <property type="match status" value="1"/>
</dbReference>
<dbReference type="EMBL" id="CM000786">
    <property type="protein sequence ID" value="AQK40769.1"/>
    <property type="molecule type" value="Genomic_DNA"/>
</dbReference>
<dbReference type="GO" id="GO:0016872">
    <property type="term" value="F:intramolecular lyase activity"/>
    <property type="evidence" value="ECO:0007669"/>
    <property type="project" value="InterPro"/>
</dbReference>
<dbReference type="PANTHER" id="PTHR47284:SF3">
    <property type="entry name" value="FATTY-ACID-BINDING PROTEIN 2"/>
    <property type="match status" value="1"/>
</dbReference>
<name>A0A1D6IXX3_MAIZE</name>
<organism evidence="2">
    <name type="scientific">Zea mays</name>
    <name type="common">Maize</name>
    <dbReference type="NCBI Taxonomy" id="4577"/>
    <lineage>
        <taxon>Eukaryota</taxon>
        <taxon>Viridiplantae</taxon>
        <taxon>Streptophyta</taxon>
        <taxon>Embryophyta</taxon>
        <taxon>Tracheophyta</taxon>
        <taxon>Spermatophyta</taxon>
        <taxon>Magnoliopsida</taxon>
        <taxon>Liliopsida</taxon>
        <taxon>Poales</taxon>
        <taxon>Poaceae</taxon>
        <taxon>PACMAD clade</taxon>
        <taxon>Panicoideae</taxon>
        <taxon>Andropogonodae</taxon>
        <taxon>Andropogoneae</taxon>
        <taxon>Tripsacinae</taxon>
        <taxon>Zea</taxon>
    </lineage>
</organism>
<evidence type="ECO:0000313" key="2">
    <source>
        <dbReference type="EMBL" id="AQK40769.1"/>
    </source>
</evidence>
<dbReference type="Pfam" id="PF00026">
    <property type="entry name" value="Asp"/>
    <property type="match status" value="1"/>
</dbReference>
<accession>A0A1D6IXX3</accession>
<feature type="non-terminal residue" evidence="2">
    <location>
        <position position="550"/>
    </location>
</feature>
<proteinExistence type="predicted"/>
<dbReference type="Gene3D" id="2.40.70.10">
    <property type="entry name" value="Acid Proteases"/>
    <property type="match status" value="1"/>
</dbReference>
<dbReference type="InterPro" id="IPR033121">
    <property type="entry name" value="PEPTIDASE_A1"/>
</dbReference>
<gene>
    <name evidence="2" type="ORF">ZEAMMB73_Zm00001d024194</name>
</gene>
<dbReference type="Gene3D" id="1.10.225.10">
    <property type="entry name" value="Saposin-like"/>
    <property type="match status" value="1"/>
</dbReference>
<feature type="domain" description="Peptidase A1" evidence="1">
    <location>
        <begin position="135"/>
        <end position="193"/>
    </location>
</feature>
<dbReference type="SUPFAM" id="SSF50630">
    <property type="entry name" value="Acid proteases"/>
    <property type="match status" value="1"/>
</dbReference>
<dbReference type="Gene3D" id="3.50.70.10">
    <property type="match status" value="1"/>
</dbReference>
<dbReference type="InterPro" id="IPR021109">
    <property type="entry name" value="Peptidase_aspartic_dom_sf"/>
</dbReference>
<evidence type="ECO:0000259" key="1">
    <source>
        <dbReference type="Pfam" id="PF00026"/>
    </source>
</evidence>
<dbReference type="PANTHER" id="PTHR47284">
    <property type="entry name" value="FATTY-ACID-BINDING PROTEIN 2"/>
    <property type="match status" value="1"/>
</dbReference>
<dbReference type="ExpressionAtlas" id="A0A1D6IXX3">
    <property type="expression patterns" value="baseline and differential"/>
</dbReference>
<dbReference type="InterPro" id="IPR036298">
    <property type="entry name" value="Chalcone_isomerase_sf"/>
</dbReference>
<sequence length="550" mass="60638">MSAPAPARTTTTTRPCPSCTFSPEIDIMSKFFKLMVVGVLLCYFLIVEVVSMLLIVCLRFFDLSIIPLRYWNKSKIFTNHYIVQHWAVNIFCTMCHKHEMLPVEYQCFIAVFLLVCPNVGKSALFNRIIASLRANQFCERLPSPNGESTVDCHQISKMPNLAFTIANKTFTLTPEQYIVKLEQAGQTICISGFMAFDVPPPCGPLCYAKHICTTLKCAMRASTEGITVPPLAPPRPRLSVSAPFVSPQWPRPYLMSTTTTRVNMKKSSGSGSVSLARSIPELYEERGASSLREFGFQELRAATSDFSRLLKVGEVALGAFTRASSAFLAGPPAARSSRLSHSGISHLPADEVKPLVKYDNDEGIMHTHLVAVEGVVVVEAVGGAGAEVDVEMGSMSMLMLVGKTITPLHIWAMDMPVEEVAVSGAVVLVGIGFKGMRVMRVKNLNLYAFGLYMQPTSIREKLGPKYASFPTNKLMENPDFYSDLLRFSPFVMELKPASHRSGNLFLVVNIYMVYPVHIPCAAISALISRAGNANWNRKGLLLIQSNWAPM</sequence>
<dbReference type="AlphaFoldDB" id="A0A1D6IXX3"/>